<dbReference type="Gene3D" id="3.30.565.10">
    <property type="entry name" value="Histidine kinase-like ATPase, C-terminal domain"/>
    <property type="match status" value="1"/>
</dbReference>
<dbReference type="Proteomes" id="UP000613030">
    <property type="component" value="Unassembled WGS sequence"/>
</dbReference>
<keyword evidence="6" id="KW-0804">Transcription</keyword>
<reference evidence="13 14" key="1">
    <citation type="submission" date="2021-01" db="EMBL/GenBank/DDBJ databases">
        <title>Chryseolinea sp. Jin1 Genome sequencing and assembly.</title>
        <authorList>
            <person name="Kim I."/>
        </authorList>
    </citation>
    <scope>NUCLEOTIDE SEQUENCE [LARGE SCALE GENOMIC DNA]</scope>
    <source>
        <strain evidence="13 14">Jin1</strain>
    </source>
</reference>
<dbReference type="Gene3D" id="1.10.287.130">
    <property type="match status" value="1"/>
</dbReference>
<evidence type="ECO:0000256" key="8">
    <source>
        <dbReference type="PROSITE-ProRule" id="PRU00339"/>
    </source>
</evidence>
<dbReference type="Pfam" id="PF02518">
    <property type="entry name" value="HATPase_c"/>
    <property type="match status" value="1"/>
</dbReference>
<dbReference type="SUPFAM" id="SSF52172">
    <property type="entry name" value="CheY-like"/>
    <property type="match status" value="1"/>
</dbReference>
<feature type="repeat" description="TPR" evidence="8">
    <location>
        <begin position="194"/>
        <end position="227"/>
    </location>
</feature>
<dbReference type="InterPro" id="IPR011990">
    <property type="entry name" value="TPR-like_helical_dom_sf"/>
</dbReference>
<feature type="domain" description="Response regulatory" evidence="12">
    <location>
        <begin position="696"/>
        <end position="811"/>
    </location>
</feature>
<dbReference type="InterPro" id="IPR004358">
    <property type="entry name" value="Sig_transdc_His_kin-like_C"/>
</dbReference>
<feature type="domain" description="Histidine kinase" evidence="11">
    <location>
        <begin position="437"/>
        <end position="652"/>
    </location>
</feature>
<dbReference type="PROSITE" id="PS50005">
    <property type="entry name" value="TPR"/>
    <property type="match status" value="3"/>
</dbReference>
<dbReference type="Gene3D" id="1.25.40.10">
    <property type="entry name" value="Tetratricopeptide repeat domain"/>
    <property type="match status" value="2"/>
</dbReference>
<dbReference type="InterPro" id="IPR009057">
    <property type="entry name" value="Homeodomain-like_sf"/>
</dbReference>
<evidence type="ECO:0000313" key="14">
    <source>
        <dbReference type="Proteomes" id="UP000613030"/>
    </source>
</evidence>
<dbReference type="PROSITE" id="PS50110">
    <property type="entry name" value="RESPONSE_REGULATORY"/>
    <property type="match status" value="1"/>
</dbReference>
<protein>
    <recommendedName>
        <fullName evidence="2">histidine kinase</fullName>
        <ecNumber evidence="2">2.7.13.3</ecNumber>
    </recommendedName>
</protein>
<dbReference type="InterPro" id="IPR005467">
    <property type="entry name" value="His_kinase_dom"/>
</dbReference>
<dbReference type="InterPro" id="IPR036097">
    <property type="entry name" value="HisK_dim/P_sf"/>
</dbReference>
<dbReference type="PANTHER" id="PTHR43547">
    <property type="entry name" value="TWO-COMPONENT HISTIDINE KINASE"/>
    <property type="match status" value="1"/>
</dbReference>
<evidence type="ECO:0000256" key="7">
    <source>
        <dbReference type="PROSITE-ProRule" id="PRU00169"/>
    </source>
</evidence>
<dbReference type="PANTHER" id="PTHR43547:SF2">
    <property type="entry name" value="HYBRID SIGNAL TRANSDUCTION HISTIDINE KINASE C"/>
    <property type="match status" value="1"/>
</dbReference>
<accession>A0ABS1KPW7</accession>
<sequence length="946" mass="107109">MHLLADALEPVLAIGYSKQALGLAEETKDSKLIMESLTKLGALYARTSNYEEAREVLSKAVGIGVTEKHTSLLSTVYLELSIVYVRQQKLDSARATLTKSLALKRSKEDEVNTGFVYNMLGNVAKEENNFEVASEHYIRATEIFEKFHNDDGLTQSLSNIGNIQYLLGNHDKAEAYALRCADIAVRLKRQSSIAYANRLLGRIYRKQKRFDEALKKYDVALGVYQKSGERRELGETYTNVGNIYFELQKFTVALDYYAKALRIKRTIPDSVGMTYDFNASADALFELNKPGKAIVYFDSAMLFARKKRLVSLVMDGYLGKSKIYSAEKQYRLAHENYVHYTTLKDSLEKLRDEEAANELEAKYQSEKKESEINALHAENQIKTLQLEKQRTQRAYLVGVAVLSLLLIGVLFNRYRIKQRMAEKLKQLDSTKSRFFANISHEFRTPLTLIISPLQKYLSQPEAGLPPDDIRMMHRNATRLHVLINQLLDLSRIESGKMKLQLEELDVRRLIDTLCSVFQSQADQRGIDYLVNVNSDVAAGFVDRDKLEKIIYNLVSNAFKFTPDGGQIVVDVSMTSVLTLSVSDNGIGIPAHHVPFIFDRFYQVDDSPTRSTEGTGIGLALAKELAEVHRGTLQLTSTEGSGSTFTLTLPIARDHYQPEDFLQARSEHVATNSSWYELTNAEDHPAMEEDTNEERPLILVAEDNSDMRSFIRNILKADYRIAEAADGVQAWEKTQAIIPDLVITDVMMPRMDGTTFCGKLKETLATSHIPVVMLTARTGQQSKLDGLQRGADDYLVKPFDVQELQVRVGNLIEQRRKLRKLYRQEFTLQPKDIVVTSVDAGFLQKIRTILENKFSDSGFGVEEFNREIGLSRMQLHRKLKALTDQSTGEFIRTFRLEKAKQYLVLKDAQVSQVAYDCGFNNVSHFSKTFKDHTGMTPSEFVVSAVSV</sequence>
<dbReference type="PRINTS" id="PR00344">
    <property type="entry name" value="BCTRLSENSOR"/>
</dbReference>
<name>A0ABS1KPW7_9BACT</name>
<dbReference type="SMART" id="SM00342">
    <property type="entry name" value="HTH_ARAC"/>
    <property type="match status" value="1"/>
</dbReference>
<organism evidence="13 14">
    <name type="scientific">Chryseolinea lacunae</name>
    <dbReference type="NCBI Taxonomy" id="2801331"/>
    <lineage>
        <taxon>Bacteria</taxon>
        <taxon>Pseudomonadati</taxon>
        <taxon>Bacteroidota</taxon>
        <taxon>Cytophagia</taxon>
        <taxon>Cytophagales</taxon>
        <taxon>Fulvivirgaceae</taxon>
        <taxon>Chryseolinea</taxon>
    </lineage>
</organism>
<dbReference type="SMART" id="SM00448">
    <property type="entry name" value="REC"/>
    <property type="match status" value="1"/>
</dbReference>
<dbReference type="PROSITE" id="PS00041">
    <property type="entry name" value="HTH_ARAC_FAMILY_1"/>
    <property type="match status" value="1"/>
</dbReference>
<dbReference type="SMART" id="SM00388">
    <property type="entry name" value="HisKA"/>
    <property type="match status" value="1"/>
</dbReference>
<evidence type="ECO:0000256" key="6">
    <source>
        <dbReference type="ARBA" id="ARBA00023163"/>
    </source>
</evidence>
<dbReference type="PROSITE" id="PS01124">
    <property type="entry name" value="HTH_ARAC_FAMILY_2"/>
    <property type="match status" value="1"/>
</dbReference>
<dbReference type="EMBL" id="JAERRB010000002">
    <property type="protein sequence ID" value="MBL0741268.1"/>
    <property type="molecule type" value="Genomic_DNA"/>
</dbReference>
<keyword evidence="3 7" id="KW-0597">Phosphoprotein</keyword>
<evidence type="ECO:0000256" key="5">
    <source>
        <dbReference type="ARBA" id="ARBA00023125"/>
    </source>
</evidence>
<feature type="repeat" description="TPR" evidence="8">
    <location>
        <begin position="34"/>
        <end position="67"/>
    </location>
</feature>
<keyword evidence="4" id="KW-0805">Transcription regulation</keyword>
<evidence type="ECO:0000256" key="3">
    <source>
        <dbReference type="ARBA" id="ARBA00022553"/>
    </source>
</evidence>
<dbReference type="RefSeq" id="WP_202008622.1">
    <property type="nucleotide sequence ID" value="NZ_JAERRB010000002.1"/>
</dbReference>
<dbReference type="Gene3D" id="1.10.10.60">
    <property type="entry name" value="Homeodomain-like"/>
    <property type="match status" value="1"/>
</dbReference>
<dbReference type="SUPFAM" id="SSF55874">
    <property type="entry name" value="ATPase domain of HSP90 chaperone/DNA topoisomerase II/histidine kinase"/>
    <property type="match status" value="1"/>
</dbReference>
<keyword evidence="8" id="KW-0802">TPR repeat</keyword>
<dbReference type="Pfam" id="PF00512">
    <property type="entry name" value="HisKA"/>
    <property type="match status" value="1"/>
</dbReference>
<dbReference type="SUPFAM" id="SSF48452">
    <property type="entry name" value="TPR-like"/>
    <property type="match status" value="2"/>
</dbReference>
<dbReference type="CDD" id="cd16922">
    <property type="entry name" value="HATPase_EvgS-ArcB-TorS-like"/>
    <property type="match status" value="1"/>
</dbReference>
<dbReference type="CDD" id="cd00082">
    <property type="entry name" value="HisKA"/>
    <property type="match status" value="1"/>
</dbReference>
<evidence type="ECO:0000256" key="2">
    <source>
        <dbReference type="ARBA" id="ARBA00012438"/>
    </source>
</evidence>
<gene>
    <name evidence="13" type="ORF">JI741_08550</name>
</gene>
<evidence type="ECO:0000256" key="9">
    <source>
        <dbReference type="SAM" id="Coils"/>
    </source>
</evidence>
<evidence type="ECO:0000256" key="1">
    <source>
        <dbReference type="ARBA" id="ARBA00000085"/>
    </source>
</evidence>
<evidence type="ECO:0000259" key="11">
    <source>
        <dbReference type="PROSITE" id="PS50109"/>
    </source>
</evidence>
<proteinExistence type="predicted"/>
<dbReference type="Gene3D" id="3.40.50.2300">
    <property type="match status" value="1"/>
</dbReference>
<dbReference type="InterPro" id="IPR011006">
    <property type="entry name" value="CheY-like_superfamily"/>
</dbReference>
<feature type="repeat" description="TPR" evidence="8">
    <location>
        <begin position="234"/>
        <end position="267"/>
    </location>
</feature>
<dbReference type="SUPFAM" id="SSF46689">
    <property type="entry name" value="Homeodomain-like"/>
    <property type="match status" value="1"/>
</dbReference>
<evidence type="ECO:0000259" key="12">
    <source>
        <dbReference type="PROSITE" id="PS50110"/>
    </source>
</evidence>
<feature type="domain" description="HTH araC/xylS-type" evidence="10">
    <location>
        <begin position="843"/>
        <end position="942"/>
    </location>
</feature>
<dbReference type="EC" id="2.7.13.3" evidence="2"/>
<dbReference type="Pfam" id="PF13424">
    <property type="entry name" value="TPR_12"/>
    <property type="match status" value="3"/>
</dbReference>
<dbReference type="CDD" id="cd17574">
    <property type="entry name" value="REC_OmpR"/>
    <property type="match status" value="1"/>
</dbReference>
<dbReference type="InterPro" id="IPR018060">
    <property type="entry name" value="HTH_AraC"/>
</dbReference>
<dbReference type="InterPro" id="IPR003661">
    <property type="entry name" value="HisK_dim/P_dom"/>
</dbReference>
<dbReference type="SUPFAM" id="SSF47384">
    <property type="entry name" value="Homodimeric domain of signal transducing histidine kinase"/>
    <property type="match status" value="1"/>
</dbReference>
<keyword evidence="14" id="KW-1185">Reference proteome</keyword>
<evidence type="ECO:0000256" key="4">
    <source>
        <dbReference type="ARBA" id="ARBA00023015"/>
    </source>
</evidence>
<evidence type="ECO:0000259" key="10">
    <source>
        <dbReference type="PROSITE" id="PS01124"/>
    </source>
</evidence>
<dbReference type="InterPro" id="IPR003594">
    <property type="entry name" value="HATPase_dom"/>
</dbReference>
<keyword evidence="5" id="KW-0238">DNA-binding</keyword>
<dbReference type="InterPro" id="IPR036890">
    <property type="entry name" value="HATPase_C_sf"/>
</dbReference>
<keyword evidence="9" id="KW-0175">Coiled coil</keyword>
<dbReference type="SMART" id="SM00387">
    <property type="entry name" value="HATPase_c"/>
    <property type="match status" value="1"/>
</dbReference>
<dbReference type="Pfam" id="PF12833">
    <property type="entry name" value="HTH_18"/>
    <property type="match status" value="1"/>
</dbReference>
<dbReference type="InterPro" id="IPR001789">
    <property type="entry name" value="Sig_transdc_resp-reg_receiver"/>
</dbReference>
<comment type="caution">
    <text evidence="13">The sequence shown here is derived from an EMBL/GenBank/DDBJ whole genome shotgun (WGS) entry which is preliminary data.</text>
</comment>
<dbReference type="SMART" id="SM00028">
    <property type="entry name" value="TPR"/>
    <property type="match status" value="7"/>
</dbReference>
<comment type="catalytic activity">
    <reaction evidence="1">
        <text>ATP + protein L-histidine = ADP + protein N-phospho-L-histidine.</text>
        <dbReference type="EC" id="2.7.13.3"/>
    </reaction>
</comment>
<dbReference type="InterPro" id="IPR018062">
    <property type="entry name" value="HTH_AraC-typ_CS"/>
</dbReference>
<dbReference type="InterPro" id="IPR019734">
    <property type="entry name" value="TPR_rpt"/>
</dbReference>
<feature type="coiled-coil region" evidence="9">
    <location>
        <begin position="349"/>
        <end position="394"/>
    </location>
</feature>
<dbReference type="Pfam" id="PF00072">
    <property type="entry name" value="Response_reg"/>
    <property type="match status" value="1"/>
</dbReference>
<evidence type="ECO:0000313" key="13">
    <source>
        <dbReference type="EMBL" id="MBL0741268.1"/>
    </source>
</evidence>
<feature type="modified residue" description="4-aspartylphosphate" evidence="7">
    <location>
        <position position="744"/>
    </location>
</feature>
<dbReference type="PROSITE" id="PS50109">
    <property type="entry name" value="HIS_KIN"/>
    <property type="match status" value="1"/>
</dbReference>